<evidence type="ECO:0000256" key="3">
    <source>
        <dbReference type="ARBA" id="ARBA00011245"/>
    </source>
</evidence>
<evidence type="ECO:0000256" key="13">
    <source>
        <dbReference type="ARBA" id="ARBA00031251"/>
    </source>
</evidence>
<sequence>MNDQTTDPMDAPTGTPDPQVFVDYLGRTRWFGGKGRPFAVTGVRRVGLVPGSVPGGPVVLLCLAEVTYDDVGDEAADKVEHYQVPLALYPESQQRLEHALVATWDDPGAGRVHGYDALHDREAMACWLRSFDRAAGEPGGNLVDEASSLAFHRLPGHDLDLESHSTLFSGEQSNSSVAFGEDALMKVFRKVTPGVNPDVQVHEVLSRVGSPDVAALYGWLDWVDPEQRTGDHHDADDPDDTGGGVMQLAMLQQFLRTASDGWDLALSSVRDLFRQPELHASEAGGDFAGEATRLGRTLREVHLLMAEHFPTATVRGADLADTMAGRLPAALSAAPGLEEHRESLEALFARVRALGEVPVTRIHGDLHLGQTLRTALGWKIVDFEGEPAKPLAERLLPDSPWRDVAGMLRSFDYAPRVVERTWAEDDPEGADVRARKAAEWANRSKNHFLYAYADGDIGDEQRTLLDAYVADKAVYETVYETRNRPTWVDIPLQAVAEIGAP</sequence>
<dbReference type="InterPro" id="IPR011009">
    <property type="entry name" value="Kinase-like_dom_sf"/>
</dbReference>
<comment type="similarity">
    <text evidence="2">Belongs to the aminoglycoside phosphotransferase family.</text>
</comment>
<keyword evidence="10" id="KW-0067">ATP-binding</keyword>
<keyword evidence="12" id="KW-0119">Carbohydrate metabolism</keyword>
<dbReference type="EMBL" id="JAULSC010000005">
    <property type="protein sequence ID" value="MDO3395551.1"/>
    <property type="molecule type" value="Genomic_DNA"/>
</dbReference>
<feature type="domain" description="Maltokinase N-terminal cap" evidence="15">
    <location>
        <begin position="24"/>
        <end position="120"/>
    </location>
</feature>
<gene>
    <name evidence="16" type="ORF">QWJ41_07485</name>
</gene>
<evidence type="ECO:0000313" key="17">
    <source>
        <dbReference type="Proteomes" id="UP001168363"/>
    </source>
</evidence>
<keyword evidence="7" id="KW-0808">Transferase</keyword>
<dbReference type="Proteomes" id="UP001168363">
    <property type="component" value="Unassembled WGS sequence"/>
</dbReference>
<comment type="catalytic activity">
    <reaction evidence="14">
        <text>D-maltose + ATP = alpha-maltose 1-phosphate + ADP + H(+)</text>
        <dbReference type="Rhea" id="RHEA:31915"/>
        <dbReference type="ChEBI" id="CHEBI:15378"/>
        <dbReference type="ChEBI" id="CHEBI:17306"/>
        <dbReference type="ChEBI" id="CHEBI:30616"/>
        <dbReference type="ChEBI" id="CHEBI:63576"/>
        <dbReference type="ChEBI" id="CHEBI:456216"/>
        <dbReference type="EC" id="2.7.1.175"/>
    </reaction>
</comment>
<evidence type="ECO:0000256" key="9">
    <source>
        <dbReference type="ARBA" id="ARBA00022777"/>
    </source>
</evidence>
<dbReference type="RefSeq" id="WP_302706944.1">
    <property type="nucleotide sequence ID" value="NZ_JAULSC010000005.1"/>
</dbReference>
<evidence type="ECO:0000256" key="1">
    <source>
        <dbReference type="ARBA" id="ARBA00004964"/>
    </source>
</evidence>
<evidence type="ECO:0000256" key="7">
    <source>
        <dbReference type="ARBA" id="ARBA00022679"/>
    </source>
</evidence>
<comment type="caution">
    <text evidence="16">The sequence shown here is derived from an EMBL/GenBank/DDBJ whole genome shotgun (WGS) entry which is preliminary data.</text>
</comment>
<keyword evidence="17" id="KW-1185">Reference proteome</keyword>
<accession>A0ABT8TSR3</accession>
<protein>
    <recommendedName>
        <fullName evidence="5">Maltokinase</fullName>
        <ecNumber evidence="4">2.7.1.175</ecNumber>
    </recommendedName>
    <alternativeName>
        <fullName evidence="13">Maltose-1-phosphate synthase</fullName>
    </alternativeName>
</protein>
<evidence type="ECO:0000256" key="6">
    <source>
        <dbReference type="ARBA" id="ARBA00022600"/>
    </source>
</evidence>
<dbReference type="EC" id="2.7.1.175" evidence="4"/>
<evidence type="ECO:0000256" key="11">
    <source>
        <dbReference type="ARBA" id="ARBA00023056"/>
    </source>
</evidence>
<name>A0ABT8TSR3_9ACTN</name>
<organism evidence="16 17">
    <name type="scientific">Nocardioides cremeus</name>
    <dbReference type="NCBI Taxonomy" id="3058044"/>
    <lineage>
        <taxon>Bacteria</taxon>
        <taxon>Bacillati</taxon>
        <taxon>Actinomycetota</taxon>
        <taxon>Actinomycetes</taxon>
        <taxon>Propionibacteriales</taxon>
        <taxon>Nocardioidaceae</taxon>
        <taxon>Nocardioides</taxon>
    </lineage>
</organism>
<evidence type="ECO:0000256" key="14">
    <source>
        <dbReference type="ARBA" id="ARBA00049067"/>
    </source>
</evidence>
<keyword evidence="8" id="KW-0547">Nucleotide-binding</keyword>
<evidence type="ECO:0000256" key="10">
    <source>
        <dbReference type="ARBA" id="ARBA00022840"/>
    </source>
</evidence>
<evidence type="ECO:0000256" key="8">
    <source>
        <dbReference type="ARBA" id="ARBA00022741"/>
    </source>
</evidence>
<keyword evidence="9" id="KW-0418">Kinase</keyword>
<dbReference type="SUPFAM" id="SSF56112">
    <property type="entry name" value="Protein kinase-like (PK-like)"/>
    <property type="match status" value="1"/>
</dbReference>
<comment type="pathway">
    <text evidence="1">Glycan biosynthesis; glycogen biosynthesis.</text>
</comment>
<evidence type="ECO:0000256" key="2">
    <source>
        <dbReference type="ARBA" id="ARBA00006219"/>
    </source>
</evidence>
<proteinExistence type="inferred from homology"/>
<evidence type="ECO:0000256" key="4">
    <source>
        <dbReference type="ARBA" id="ARBA00011962"/>
    </source>
</evidence>
<reference evidence="16" key="1">
    <citation type="submission" date="2023-06" db="EMBL/GenBank/DDBJ databases">
        <title>Genome sequence of Nocardioides sp. SOB44.</title>
        <authorList>
            <person name="Zhang G."/>
        </authorList>
    </citation>
    <scope>NUCLEOTIDE SEQUENCE</scope>
    <source>
        <strain evidence="16">SOB44</strain>
    </source>
</reference>
<keyword evidence="11" id="KW-0320">Glycogen biosynthesis</keyword>
<dbReference type="InterPro" id="IPR040999">
    <property type="entry name" value="Mak_N_cap"/>
</dbReference>
<keyword evidence="6" id="KW-0321">Glycogen metabolism</keyword>
<comment type="subunit">
    <text evidence="3">Monomer.</text>
</comment>
<evidence type="ECO:0000313" key="16">
    <source>
        <dbReference type="EMBL" id="MDO3395551.1"/>
    </source>
</evidence>
<evidence type="ECO:0000256" key="12">
    <source>
        <dbReference type="ARBA" id="ARBA00023277"/>
    </source>
</evidence>
<evidence type="ECO:0000256" key="5">
    <source>
        <dbReference type="ARBA" id="ARBA00013882"/>
    </source>
</evidence>
<dbReference type="Pfam" id="PF18085">
    <property type="entry name" value="Mak_N_cap"/>
    <property type="match status" value="1"/>
</dbReference>
<dbReference type="Gene3D" id="3.90.1200.10">
    <property type="match status" value="1"/>
</dbReference>
<evidence type="ECO:0000259" key="15">
    <source>
        <dbReference type="Pfam" id="PF18085"/>
    </source>
</evidence>